<keyword evidence="1" id="KW-0812">Transmembrane</keyword>
<dbReference type="KEGG" id="als:DJ013_16895"/>
<accession>A0A2Z4GEK6</accession>
<dbReference type="Proteomes" id="UP000249873">
    <property type="component" value="Chromosome"/>
</dbReference>
<sequence length="162" mass="18541">MEIMAYSFGLGVFGFLLVMFSKALEYRHSWLTKTGGIMIAQLVIVAVFLILRQNSIEKNARDKLLSSLRDKESLIISLNPSFDSLRTNNLREALLRLRKPNPHNSSPTNMFDVEVSSKGKTLIISIGRDSYNKDEYWVFQKSGLTEEFEGDIGRFFSTYDFP</sequence>
<dbReference type="RefSeq" id="WP_111373127.1">
    <property type="nucleotide sequence ID" value="NZ_CP029480.1"/>
</dbReference>
<gene>
    <name evidence="2" type="ORF">DJ013_16895</name>
</gene>
<dbReference type="EMBL" id="CP029480">
    <property type="protein sequence ID" value="AWV99759.1"/>
    <property type="molecule type" value="Genomic_DNA"/>
</dbReference>
<proteinExistence type="predicted"/>
<keyword evidence="1" id="KW-0472">Membrane</keyword>
<keyword evidence="1" id="KW-1133">Transmembrane helix</keyword>
<evidence type="ECO:0000313" key="3">
    <source>
        <dbReference type="Proteomes" id="UP000249873"/>
    </source>
</evidence>
<reference evidence="2 3" key="1">
    <citation type="submission" date="2018-05" db="EMBL/GenBank/DDBJ databases">
        <title>Complete genome sequence of Arcticibacterium luteifluviistationis SM1504T, a cytophagaceae bacterium isolated from Arctic surface seawater.</title>
        <authorList>
            <person name="Li Y."/>
            <person name="Qin Q.-L."/>
        </authorList>
    </citation>
    <scope>NUCLEOTIDE SEQUENCE [LARGE SCALE GENOMIC DNA]</scope>
    <source>
        <strain evidence="2 3">SM1504</strain>
    </source>
</reference>
<protein>
    <submittedName>
        <fullName evidence="2">Uncharacterized protein</fullName>
    </submittedName>
</protein>
<evidence type="ECO:0000313" key="2">
    <source>
        <dbReference type="EMBL" id="AWV99759.1"/>
    </source>
</evidence>
<keyword evidence="3" id="KW-1185">Reference proteome</keyword>
<name>A0A2Z4GEK6_9BACT</name>
<feature type="transmembrane region" description="Helical" evidence="1">
    <location>
        <begin position="33"/>
        <end position="51"/>
    </location>
</feature>
<evidence type="ECO:0000256" key="1">
    <source>
        <dbReference type="SAM" id="Phobius"/>
    </source>
</evidence>
<organism evidence="2 3">
    <name type="scientific">Arcticibacterium luteifluviistationis</name>
    <dbReference type="NCBI Taxonomy" id="1784714"/>
    <lineage>
        <taxon>Bacteria</taxon>
        <taxon>Pseudomonadati</taxon>
        <taxon>Bacteroidota</taxon>
        <taxon>Cytophagia</taxon>
        <taxon>Cytophagales</taxon>
        <taxon>Leadbetterellaceae</taxon>
        <taxon>Arcticibacterium</taxon>
    </lineage>
</organism>
<dbReference type="AlphaFoldDB" id="A0A2Z4GEK6"/>